<organism evidence="3 4">
    <name type="scientific">Streptosporangium longisporum</name>
    <dbReference type="NCBI Taxonomy" id="46187"/>
    <lineage>
        <taxon>Bacteria</taxon>
        <taxon>Bacillati</taxon>
        <taxon>Actinomycetota</taxon>
        <taxon>Actinomycetes</taxon>
        <taxon>Streptosporangiales</taxon>
        <taxon>Streptosporangiaceae</taxon>
        <taxon>Streptosporangium</taxon>
    </lineage>
</organism>
<dbReference type="Gene3D" id="3.90.850.10">
    <property type="entry name" value="Fumarylacetoacetase-like, C-terminal domain"/>
    <property type="match status" value="1"/>
</dbReference>
<keyword evidence="3" id="KW-0378">Hydrolase</keyword>
<evidence type="ECO:0000313" key="3">
    <source>
        <dbReference type="EMBL" id="GAA3040534.1"/>
    </source>
</evidence>
<dbReference type="Proteomes" id="UP001499930">
    <property type="component" value="Unassembled WGS sequence"/>
</dbReference>
<accession>A0ABP6LET3</accession>
<dbReference type="InterPro" id="IPR011234">
    <property type="entry name" value="Fumarylacetoacetase-like_C"/>
</dbReference>
<proteinExistence type="predicted"/>
<reference evidence="4" key="1">
    <citation type="journal article" date="2019" name="Int. J. Syst. Evol. Microbiol.">
        <title>The Global Catalogue of Microorganisms (GCM) 10K type strain sequencing project: providing services to taxonomists for standard genome sequencing and annotation.</title>
        <authorList>
            <consortium name="The Broad Institute Genomics Platform"/>
            <consortium name="The Broad Institute Genome Sequencing Center for Infectious Disease"/>
            <person name="Wu L."/>
            <person name="Ma J."/>
        </authorList>
    </citation>
    <scope>NUCLEOTIDE SEQUENCE [LARGE SCALE GENOMIC DNA]</scope>
    <source>
        <strain evidence="4">JCM 3106</strain>
    </source>
</reference>
<gene>
    <name evidence="3" type="ORF">GCM10017559_81330</name>
</gene>
<keyword evidence="4" id="KW-1185">Reference proteome</keyword>
<dbReference type="SUPFAM" id="SSF56529">
    <property type="entry name" value="FAH"/>
    <property type="match status" value="1"/>
</dbReference>
<evidence type="ECO:0000259" key="2">
    <source>
        <dbReference type="Pfam" id="PF01557"/>
    </source>
</evidence>
<comment type="caution">
    <text evidence="3">The sequence shown here is derived from an EMBL/GenBank/DDBJ whole genome shotgun (WGS) entry which is preliminary data.</text>
</comment>
<evidence type="ECO:0000313" key="4">
    <source>
        <dbReference type="Proteomes" id="UP001499930"/>
    </source>
</evidence>
<keyword evidence="1" id="KW-0479">Metal-binding</keyword>
<dbReference type="EMBL" id="BAAAWD010000031">
    <property type="protein sequence ID" value="GAA3040534.1"/>
    <property type="molecule type" value="Genomic_DNA"/>
</dbReference>
<protein>
    <submittedName>
        <fullName evidence="3">Fumarylacetoacetate hydrolase family protein</fullName>
    </submittedName>
</protein>
<name>A0ABP6LET3_9ACTN</name>
<dbReference type="PANTHER" id="PTHR11820:SF112">
    <property type="entry name" value="FUMARYLACETOACETATE HYDROLASE FAMILY PROTEIN (AFU_ORTHOLOGUE AFUA_1G02370)-RELATED"/>
    <property type="match status" value="1"/>
</dbReference>
<dbReference type="PANTHER" id="PTHR11820">
    <property type="entry name" value="ACYLPYRUVASE"/>
    <property type="match status" value="1"/>
</dbReference>
<sequence length="286" mass="29890">MRFVGFRDGRQVRIGVLTGGGRVAPLAEVGEFYEDLPGWSARARELADSAAGAAGAAGGLVPGELEAAPAVPDAARVVCVGLNYRAHAAEGGFPIPETPAIFGRWTASLAVDGTPVPVPPDEAGLDWEVELAAVVGTTLRCADEETALAGVFGYATFNDLSARRAQRLTAQWTLGKNSDHSGPIGPIVTADEVGDPADGLRLVTRVNGEIVQDGDTKDMIFSVGRVLAHLSRTMTLRPGDVVATGTPAGVGHARTPAWFLRPGDVVEVEIDRLGTVRNPIVAWPED</sequence>
<dbReference type="InterPro" id="IPR036663">
    <property type="entry name" value="Fumarylacetoacetase_C_sf"/>
</dbReference>
<dbReference type="Pfam" id="PF01557">
    <property type="entry name" value="FAA_hydrolase"/>
    <property type="match status" value="1"/>
</dbReference>
<dbReference type="RefSeq" id="WP_344907479.1">
    <property type="nucleotide sequence ID" value="NZ_BAAAWD010000031.1"/>
</dbReference>
<evidence type="ECO:0000256" key="1">
    <source>
        <dbReference type="ARBA" id="ARBA00022723"/>
    </source>
</evidence>
<dbReference type="GO" id="GO:0016787">
    <property type="term" value="F:hydrolase activity"/>
    <property type="evidence" value="ECO:0007669"/>
    <property type="project" value="UniProtKB-KW"/>
</dbReference>
<feature type="domain" description="Fumarylacetoacetase-like C-terminal" evidence="2">
    <location>
        <begin position="77"/>
        <end position="281"/>
    </location>
</feature>